<dbReference type="PROSITE" id="PS50109">
    <property type="entry name" value="HIS_KIN"/>
    <property type="match status" value="1"/>
</dbReference>
<dbReference type="InterPro" id="IPR042463">
    <property type="entry name" value="HNOB_dom_associated_sf"/>
</dbReference>
<dbReference type="PROSITE" id="PS50113">
    <property type="entry name" value="PAC"/>
    <property type="match status" value="4"/>
</dbReference>
<dbReference type="InterPro" id="IPR013655">
    <property type="entry name" value="PAS_fold_3"/>
</dbReference>
<proteinExistence type="predicted"/>
<dbReference type="SUPFAM" id="SSF47384">
    <property type="entry name" value="Homodimeric domain of signal transducing histidine kinase"/>
    <property type="match status" value="1"/>
</dbReference>
<keyword evidence="9" id="KW-0067">ATP-binding</keyword>
<dbReference type="GO" id="GO:0004383">
    <property type="term" value="F:guanylate cyclase activity"/>
    <property type="evidence" value="ECO:0007669"/>
    <property type="project" value="InterPro"/>
</dbReference>
<dbReference type="Pfam" id="PF01590">
    <property type="entry name" value="GAF"/>
    <property type="match status" value="1"/>
</dbReference>
<feature type="domain" description="PAC" evidence="19">
    <location>
        <begin position="236"/>
        <end position="288"/>
    </location>
</feature>
<dbReference type="PROSITE" id="PS50112">
    <property type="entry name" value="PAS"/>
    <property type="match status" value="2"/>
</dbReference>
<feature type="domain" description="PAC" evidence="19">
    <location>
        <begin position="494"/>
        <end position="545"/>
    </location>
</feature>
<keyword evidence="11" id="KW-0902">Two-component regulatory system</keyword>
<dbReference type="RefSeq" id="WP_184492691.1">
    <property type="nucleotide sequence ID" value="NZ_JACIJO010000001.1"/>
</dbReference>
<feature type="domain" description="PAC" evidence="19">
    <location>
        <begin position="365"/>
        <end position="418"/>
    </location>
</feature>
<dbReference type="NCBIfam" id="TIGR00229">
    <property type="entry name" value="sensory_box"/>
    <property type="match status" value="4"/>
</dbReference>
<dbReference type="InterPro" id="IPR003661">
    <property type="entry name" value="HisK_dim/P_dom"/>
</dbReference>
<dbReference type="InterPro" id="IPR000700">
    <property type="entry name" value="PAS-assoc_C"/>
</dbReference>
<evidence type="ECO:0000259" key="19">
    <source>
        <dbReference type="PROSITE" id="PS50113"/>
    </source>
</evidence>
<dbReference type="InterPro" id="IPR000014">
    <property type="entry name" value="PAS"/>
</dbReference>
<name>A0A841MRR3_9BACT</name>
<dbReference type="CDD" id="cd00082">
    <property type="entry name" value="HisKA"/>
    <property type="match status" value="1"/>
</dbReference>
<dbReference type="Pfam" id="PF00512">
    <property type="entry name" value="HisKA"/>
    <property type="match status" value="1"/>
</dbReference>
<dbReference type="InterPro" id="IPR011645">
    <property type="entry name" value="HNOB_dom_associated"/>
</dbReference>
<feature type="domain" description="Response regulatory" evidence="17">
    <location>
        <begin position="1112"/>
        <end position="1227"/>
    </location>
</feature>
<dbReference type="InterPro" id="IPR029016">
    <property type="entry name" value="GAF-like_dom_sf"/>
</dbReference>
<dbReference type="InterPro" id="IPR005467">
    <property type="entry name" value="His_kinase_dom"/>
</dbReference>
<evidence type="ECO:0000256" key="1">
    <source>
        <dbReference type="ARBA" id="ARBA00000085"/>
    </source>
</evidence>
<dbReference type="SMART" id="SM00091">
    <property type="entry name" value="PAS"/>
    <property type="match status" value="5"/>
</dbReference>
<dbReference type="GO" id="GO:0005886">
    <property type="term" value="C:plasma membrane"/>
    <property type="evidence" value="ECO:0007669"/>
    <property type="project" value="UniProtKB-SubCell"/>
</dbReference>
<evidence type="ECO:0000256" key="8">
    <source>
        <dbReference type="ARBA" id="ARBA00022777"/>
    </source>
</evidence>
<feature type="domain" description="Histidine kinase" evidence="16">
    <location>
        <begin position="867"/>
        <end position="1089"/>
    </location>
</feature>
<dbReference type="EMBL" id="JACIJO010000001">
    <property type="protein sequence ID" value="MBB6324731.1"/>
    <property type="molecule type" value="Genomic_DNA"/>
</dbReference>
<dbReference type="Pfam" id="PF13426">
    <property type="entry name" value="PAS_9"/>
    <property type="match status" value="2"/>
</dbReference>
<evidence type="ECO:0000256" key="10">
    <source>
        <dbReference type="ARBA" id="ARBA00022989"/>
    </source>
</evidence>
<dbReference type="InterPro" id="IPR035965">
    <property type="entry name" value="PAS-like_dom_sf"/>
</dbReference>
<evidence type="ECO:0000256" key="15">
    <source>
        <dbReference type="PROSITE-ProRule" id="PRU00169"/>
    </source>
</evidence>
<keyword evidence="10" id="KW-1133">Transmembrane helix</keyword>
<evidence type="ECO:0000256" key="13">
    <source>
        <dbReference type="ARBA" id="ARBA00023293"/>
    </source>
</evidence>
<keyword evidence="8" id="KW-0418">Kinase</keyword>
<dbReference type="Gene3D" id="3.30.450.260">
    <property type="entry name" value="Haem NO binding associated domain"/>
    <property type="match status" value="1"/>
</dbReference>
<keyword evidence="12" id="KW-0472">Membrane</keyword>
<evidence type="ECO:0000256" key="11">
    <source>
        <dbReference type="ARBA" id="ARBA00023012"/>
    </source>
</evidence>
<dbReference type="SUPFAM" id="SSF55781">
    <property type="entry name" value="GAF domain-like"/>
    <property type="match status" value="1"/>
</dbReference>
<evidence type="ECO:0000256" key="7">
    <source>
        <dbReference type="ARBA" id="ARBA00022741"/>
    </source>
</evidence>
<dbReference type="SMART" id="SM00086">
    <property type="entry name" value="PAC"/>
    <property type="match status" value="4"/>
</dbReference>
<feature type="domain" description="HPt" evidence="20">
    <location>
        <begin position="1260"/>
        <end position="1356"/>
    </location>
</feature>
<dbReference type="Pfam" id="PF08447">
    <property type="entry name" value="PAS_3"/>
    <property type="match status" value="2"/>
</dbReference>
<keyword evidence="13" id="KW-0141">cGMP biosynthesis</keyword>
<dbReference type="SUPFAM" id="SSF55785">
    <property type="entry name" value="PYP-like sensor domain (PAS domain)"/>
    <property type="match status" value="4"/>
</dbReference>
<dbReference type="Gene3D" id="1.10.287.130">
    <property type="match status" value="1"/>
</dbReference>
<keyword evidence="3" id="KW-1003">Cell membrane</keyword>
<dbReference type="CDD" id="cd17546">
    <property type="entry name" value="REC_hyHK_CKI1_RcsC-like"/>
    <property type="match status" value="1"/>
</dbReference>
<dbReference type="SMART" id="SM00388">
    <property type="entry name" value="HisKA"/>
    <property type="match status" value="1"/>
</dbReference>
<evidence type="ECO:0000256" key="3">
    <source>
        <dbReference type="ARBA" id="ARBA00022475"/>
    </source>
</evidence>
<dbReference type="Gene3D" id="3.40.50.2300">
    <property type="match status" value="1"/>
</dbReference>
<protein>
    <submittedName>
        <fullName evidence="21">PAS domain S-box-containing protein</fullName>
    </submittedName>
</protein>
<evidence type="ECO:0000256" key="6">
    <source>
        <dbReference type="ARBA" id="ARBA00022692"/>
    </source>
</evidence>
<evidence type="ECO:0000259" key="16">
    <source>
        <dbReference type="PROSITE" id="PS50109"/>
    </source>
</evidence>
<dbReference type="PANTHER" id="PTHR45339">
    <property type="entry name" value="HYBRID SIGNAL TRANSDUCTION HISTIDINE KINASE J"/>
    <property type="match status" value="1"/>
</dbReference>
<dbReference type="InterPro" id="IPR003018">
    <property type="entry name" value="GAF"/>
</dbReference>
<dbReference type="PROSITE" id="PS50894">
    <property type="entry name" value="HPT"/>
    <property type="match status" value="1"/>
</dbReference>
<evidence type="ECO:0000259" key="20">
    <source>
        <dbReference type="PROSITE" id="PS50894"/>
    </source>
</evidence>
<evidence type="ECO:0000313" key="21">
    <source>
        <dbReference type="EMBL" id="MBB6324731.1"/>
    </source>
</evidence>
<evidence type="ECO:0000259" key="17">
    <source>
        <dbReference type="PROSITE" id="PS50110"/>
    </source>
</evidence>
<gene>
    <name evidence="21" type="ORF">FHS59_000346</name>
</gene>
<evidence type="ECO:0000256" key="5">
    <source>
        <dbReference type="ARBA" id="ARBA00022679"/>
    </source>
</evidence>
<dbReference type="InterPro" id="IPR036097">
    <property type="entry name" value="HisK_dim/P_sf"/>
</dbReference>
<dbReference type="PRINTS" id="PR00344">
    <property type="entry name" value="BCTRLSENSOR"/>
</dbReference>
<comment type="subcellular location">
    <subcellularLocation>
        <location evidence="2">Cell membrane</location>
        <topology evidence="2">Multi-pass membrane protein</topology>
    </subcellularLocation>
</comment>
<dbReference type="Pfam" id="PF00072">
    <property type="entry name" value="Response_reg"/>
    <property type="match status" value="1"/>
</dbReference>
<dbReference type="PANTHER" id="PTHR45339:SF1">
    <property type="entry name" value="HYBRID SIGNAL TRANSDUCTION HISTIDINE KINASE J"/>
    <property type="match status" value="1"/>
</dbReference>
<evidence type="ECO:0000259" key="18">
    <source>
        <dbReference type="PROSITE" id="PS50112"/>
    </source>
</evidence>
<dbReference type="InterPro" id="IPR036641">
    <property type="entry name" value="HPT_dom_sf"/>
</dbReference>
<feature type="modified residue" description="4-aspartylphosphate" evidence="15">
    <location>
        <position position="1161"/>
    </location>
</feature>
<feature type="domain" description="PAS" evidence="18">
    <location>
        <begin position="724"/>
        <end position="784"/>
    </location>
</feature>
<dbReference type="CDD" id="cd00130">
    <property type="entry name" value="PAS"/>
    <property type="match status" value="3"/>
</dbReference>
<dbReference type="FunFam" id="3.30.565.10:FF:000010">
    <property type="entry name" value="Sensor histidine kinase RcsC"/>
    <property type="match status" value="1"/>
</dbReference>
<comment type="catalytic activity">
    <reaction evidence="1">
        <text>ATP + protein L-histidine = ADP + protein N-phospho-L-histidine.</text>
        <dbReference type="EC" id="2.7.13.3"/>
    </reaction>
</comment>
<dbReference type="InterPro" id="IPR008207">
    <property type="entry name" value="Sig_transdc_His_kin_Hpt_dom"/>
</dbReference>
<keyword evidence="7" id="KW-0547">Nucleotide-binding</keyword>
<dbReference type="InterPro" id="IPR036890">
    <property type="entry name" value="HATPase_C_sf"/>
</dbReference>
<dbReference type="Gene3D" id="1.20.120.160">
    <property type="entry name" value="HPT domain"/>
    <property type="match status" value="1"/>
</dbReference>
<keyword evidence="6" id="KW-0812">Transmembrane</keyword>
<dbReference type="SUPFAM" id="SSF47226">
    <property type="entry name" value="Histidine-containing phosphotransfer domain, HPT domain"/>
    <property type="match status" value="1"/>
</dbReference>
<dbReference type="PROSITE" id="PS50110">
    <property type="entry name" value="RESPONSE_REGULATORY"/>
    <property type="match status" value="1"/>
</dbReference>
<reference evidence="21 22" key="1">
    <citation type="submission" date="2020-08" db="EMBL/GenBank/DDBJ databases">
        <title>Genomic Encyclopedia of Type Strains, Phase IV (KMG-IV): sequencing the most valuable type-strain genomes for metagenomic binning, comparative biology and taxonomic classification.</title>
        <authorList>
            <person name="Goeker M."/>
        </authorList>
    </citation>
    <scope>NUCLEOTIDE SEQUENCE [LARGE SCALE GENOMIC DNA]</scope>
    <source>
        <strain evidence="21 22">DSM 102044</strain>
    </source>
</reference>
<dbReference type="CDD" id="cd16922">
    <property type="entry name" value="HATPase_EvgS-ArcB-TorS-like"/>
    <property type="match status" value="1"/>
</dbReference>
<feature type="domain" description="PAC" evidence="19">
    <location>
        <begin position="797"/>
        <end position="849"/>
    </location>
</feature>
<dbReference type="SUPFAM" id="SSF55874">
    <property type="entry name" value="ATPase domain of HSP90 chaperone/DNA topoisomerase II/histidine kinase"/>
    <property type="match status" value="1"/>
</dbReference>
<evidence type="ECO:0000256" key="9">
    <source>
        <dbReference type="ARBA" id="ARBA00022840"/>
    </source>
</evidence>
<dbReference type="GO" id="GO:0005524">
    <property type="term" value="F:ATP binding"/>
    <property type="evidence" value="ECO:0007669"/>
    <property type="project" value="UniProtKB-KW"/>
</dbReference>
<dbReference type="InterPro" id="IPR011006">
    <property type="entry name" value="CheY-like_superfamily"/>
</dbReference>
<dbReference type="SMART" id="SM00448">
    <property type="entry name" value="REC"/>
    <property type="match status" value="1"/>
</dbReference>
<evidence type="ECO:0000256" key="14">
    <source>
        <dbReference type="PROSITE-ProRule" id="PRU00110"/>
    </source>
</evidence>
<feature type="modified residue" description="Phosphohistidine" evidence="14">
    <location>
        <position position="1299"/>
    </location>
</feature>
<dbReference type="InterPro" id="IPR004358">
    <property type="entry name" value="Sig_transdc_His_kin-like_C"/>
</dbReference>
<organism evidence="21 22">
    <name type="scientific">Algoriphagus iocasae</name>
    <dbReference type="NCBI Taxonomy" id="1836499"/>
    <lineage>
        <taxon>Bacteria</taxon>
        <taxon>Pseudomonadati</taxon>
        <taxon>Bacteroidota</taxon>
        <taxon>Cytophagia</taxon>
        <taxon>Cytophagales</taxon>
        <taxon>Cyclobacteriaceae</taxon>
        <taxon>Algoriphagus</taxon>
    </lineage>
</organism>
<dbReference type="Gene3D" id="3.30.450.40">
    <property type="match status" value="1"/>
</dbReference>
<dbReference type="Proteomes" id="UP000588604">
    <property type="component" value="Unassembled WGS sequence"/>
</dbReference>
<sequence length="1356" mass="156047">MNKNEPHIDLKKKHLDRTFPFHFAISKDKKILFLGPSLFKMLGDVKGKSVDDLFFIERPKETDFDLDLWSKSSSKTFLLKRNAENATLFRGQFEYFEEQELLVFLGSPWFSSIEELVSNDLSISDFAALDPLVDLLHLIKNQELVTADLKELIETISHQKESLENLSYVASANLDGIIYTDAEGIITYANEGYLRQTQYDLSEMIGKDPIEIGRGKETQKEELKKMLESFFKKEPYKVELKHYKKDGTWFWARVNGQAVLDKKGEFLHYFTLVEDVTEEKISKNKIQEFEETFRQVLEFSGDNVWEHDFRTNKTSFSNKAKNFLGLKFDQSTNLEEVWYSHIFQEDYPILVENDLKYKRGEISSHQLEYRMLHEDGSIKWVKDRGIVIEKDPNGIPLKIIGTHSDITEQKNAEKELISLNKKLGSVLNELKDVIWSVSYPDLSGIFFTPSAEDLFELDMDTLMEDTSWRRKIIHSEDLHVLDTILEEVQENKEYIQEYRIITPSKKLKWVQEKGKLIFEDGKPVRINGILVDISERKKTEALLENQEKLKNILIDISSTYINIDLDEVDTSINASLKKIGEFVNADRAYIFSYDLTAHTCSCTHEWCGPGISREIENTQDVPLEYVPQWLDAHSQGQPFSVKDVSKLKEMGLDGLYEILEPQGIKSLIAIPMMFKEELMGFVGFDSVNNQHTYSQKEIELLFVFAQMLVNVQKRKQSEMRLFQQEEKFRNIISNMNLGLLEVDLNEHVLHANQTFCQMAGYELEDFIGRKATDLLLNESDKEKLLIKSESRRRGISDSYELKYKRPNGEYRWWFISGAPNYNDKNELIGSIGIHLDITDQKRLEEELIRQREEAEKSKRAKETFFANMSHEIRTPMNAIVGMGEQLAKSAQNDQQNKYIKAIQDSANHLMVIIKDILDLSKLEAGKMTIEAIGFKPKDVIEHTFGMMKAKAESKGLDYDIINYDSRINDILIGDPIRISQILLNLLSNAIKFTEKGKVVLQCHFISETKNEQEIKFTVIDTGIGMEDSFVKSNFEKYVQEDTTITRKFGGTGLGLSISKELVQLMGGHMQIESQKGLGTIVSVNFKFQKGQESDLPIEDSTSINQALLKGKKILVVDDNEFNRLVATTILEQNEMLTITAKNGEEAIRAAKDHSLDLILMDVQMPVMDGIMATKVIREELQSKIPIVALTAFAMKGDREKYLSLGMDDFLAKPFQEKDLLNLISRLLIGSQPEITNFTDVVAPSKSLFSLEELENIARGNTEFMDKMIQLFHTSVMVSAEQAMKEFEKGDFDQVRKLVHKIKPSIKMLKIQEISEEVIEIEKEIVEQQKSERMIYLMNHLDQVLHLVAKDLKSTNK</sequence>
<dbReference type="Pfam" id="PF02518">
    <property type="entry name" value="HATPase_c"/>
    <property type="match status" value="1"/>
</dbReference>
<keyword evidence="22" id="KW-1185">Reference proteome</keyword>
<dbReference type="SUPFAM" id="SSF52172">
    <property type="entry name" value="CheY-like"/>
    <property type="match status" value="1"/>
</dbReference>
<dbReference type="InterPro" id="IPR003594">
    <property type="entry name" value="HATPase_dom"/>
</dbReference>
<dbReference type="GO" id="GO:0000155">
    <property type="term" value="F:phosphorelay sensor kinase activity"/>
    <property type="evidence" value="ECO:0007669"/>
    <property type="project" value="InterPro"/>
</dbReference>
<evidence type="ECO:0000256" key="2">
    <source>
        <dbReference type="ARBA" id="ARBA00004651"/>
    </source>
</evidence>
<accession>A0A841MRR3</accession>
<comment type="caution">
    <text evidence="21">The sequence shown here is derived from an EMBL/GenBank/DDBJ whole genome shotgun (WGS) entry which is preliminary data.</text>
</comment>
<dbReference type="Pfam" id="PF07701">
    <property type="entry name" value="HNOBA"/>
    <property type="match status" value="1"/>
</dbReference>
<dbReference type="Gene3D" id="3.30.565.10">
    <property type="entry name" value="Histidine kinase-like ATPase, C-terminal domain"/>
    <property type="match status" value="1"/>
</dbReference>
<evidence type="ECO:0000256" key="12">
    <source>
        <dbReference type="ARBA" id="ARBA00023136"/>
    </source>
</evidence>
<keyword evidence="4 15" id="KW-0597">Phosphoprotein</keyword>
<dbReference type="InterPro" id="IPR001789">
    <property type="entry name" value="Sig_transdc_resp-reg_receiver"/>
</dbReference>
<dbReference type="Gene3D" id="3.30.450.20">
    <property type="entry name" value="PAS domain"/>
    <property type="match status" value="4"/>
</dbReference>
<feature type="domain" description="PAS" evidence="18">
    <location>
        <begin position="162"/>
        <end position="210"/>
    </location>
</feature>
<keyword evidence="5" id="KW-0808">Transferase</keyword>
<evidence type="ECO:0000313" key="22">
    <source>
        <dbReference type="Proteomes" id="UP000588604"/>
    </source>
</evidence>
<evidence type="ECO:0000256" key="4">
    <source>
        <dbReference type="ARBA" id="ARBA00022553"/>
    </source>
</evidence>
<dbReference type="InterPro" id="IPR001610">
    <property type="entry name" value="PAC"/>
</dbReference>
<dbReference type="SMART" id="SM00387">
    <property type="entry name" value="HATPase_c"/>
    <property type="match status" value="1"/>
</dbReference>